<organism evidence="2 3">
    <name type="scientific">Pseudomicrostroma glucosiphilum</name>
    <dbReference type="NCBI Taxonomy" id="1684307"/>
    <lineage>
        <taxon>Eukaryota</taxon>
        <taxon>Fungi</taxon>
        <taxon>Dikarya</taxon>
        <taxon>Basidiomycota</taxon>
        <taxon>Ustilaginomycotina</taxon>
        <taxon>Exobasidiomycetes</taxon>
        <taxon>Microstromatales</taxon>
        <taxon>Microstromatales incertae sedis</taxon>
        <taxon>Pseudomicrostroma</taxon>
    </lineage>
</organism>
<dbReference type="AlphaFoldDB" id="A0A316U510"/>
<feature type="transmembrane region" description="Helical" evidence="1">
    <location>
        <begin position="18"/>
        <end position="38"/>
    </location>
</feature>
<protein>
    <recommendedName>
        <fullName evidence="4">MARVEL domain-containing protein</fullName>
    </recommendedName>
</protein>
<dbReference type="RefSeq" id="XP_025346691.1">
    <property type="nucleotide sequence ID" value="XM_025495266.1"/>
</dbReference>
<dbReference type="OrthoDB" id="2371309at2759"/>
<dbReference type="EMBL" id="KZ819331">
    <property type="protein sequence ID" value="PWN19531.1"/>
    <property type="molecule type" value="Genomic_DNA"/>
</dbReference>
<proteinExistence type="predicted"/>
<reference evidence="2 3" key="1">
    <citation type="journal article" date="2018" name="Mol. Biol. Evol.">
        <title>Broad Genomic Sampling Reveals a Smut Pathogenic Ancestry of the Fungal Clade Ustilaginomycotina.</title>
        <authorList>
            <person name="Kijpornyongpan T."/>
            <person name="Mondo S.J."/>
            <person name="Barry K."/>
            <person name="Sandor L."/>
            <person name="Lee J."/>
            <person name="Lipzen A."/>
            <person name="Pangilinan J."/>
            <person name="LaButti K."/>
            <person name="Hainaut M."/>
            <person name="Henrissat B."/>
            <person name="Grigoriev I.V."/>
            <person name="Spatafora J.W."/>
            <person name="Aime M.C."/>
        </authorList>
    </citation>
    <scope>NUCLEOTIDE SEQUENCE [LARGE SCALE GENOMIC DNA]</scope>
    <source>
        <strain evidence="2 3">MCA 4718</strain>
    </source>
</reference>
<keyword evidence="1" id="KW-0472">Membrane</keyword>
<keyword evidence="1" id="KW-0812">Transmembrane</keyword>
<sequence>MWCDNCGLIFPLRSGATVWTVLIVLYSVIGAVFLFYWGPFVYFVSPEWNIYAVVALLVAGVALLAITGLATRSYMLTRLTFFVWPPLMVLVAIRAGVMVYELNKNQTQFTWECANDYALWPASATAGYASTGATMPKLLCDYGFHSFYTGVAASLVLDLVFQIYGWFLVWRYKASLEHAYRLVQTDKTLY</sequence>
<feature type="transmembrane region" description="Helical" evidence="1">
    <location>
        <begin position="50"/>
        <end position="69"/>
    </location>
</feature>
<gene>
    <name evidence="2" type="ORF">BCV69DRAFT_42108</name>
</gene>
<dbReference type="GeneID" id="37017000"/>
<keyword evidence="1" id="KW-1133">Transmembrane helix</keyword>
<evidence type="ECO:0000313" key="2">
    <source>
        <dbReference type="EMBL" id="PWN19531.1"/>
    </source>
</evidence>
<evidence type="ECO:0008006" key="4">
    <source>
        <dbReference type="Google" id="ProtNLM"/>
    </source>
</evidence>
<dbReference type="STRING" id="1684307.A0A316U510"/>
<dbReference type="Proteomes" id="UP000245942">
    <property type="component" value="Unassembled WGS sequence"/>
</dbReference>
<feature type="transmembrane region" description="Helical" evidence="1">
    <location>
        <begin position="81"/>
        <end position="100"/>
    </location>
</feature>
<evidence type="ECO:0000313" key="3">
    <source>
        <dbReference type="Proteomes" id="UP000245942"/>
    </source>
</evidence>
<feature type="transmembrane region" description="Helical" evidence="1">
    <location>
        <begin position="147"/>
        <end position="169"/>
    </location>
</feature>
<keyword evidence="3" id="KW-1185">Reference proteome</keyword>
<name>A0A316U510_9BASI</name>
<accession>A0A316U510</accession>
<evidence type="ECO:0000256" key="1">
    <source>
        <dbReference type="SAM" id="Phobius"/>
    </source>
</evidence>